<dbReference type="SMART" id="SM01034">
    <property type="entry name" value="BLUF"/>
    <property type="match status" value="1"/>
</dbReference>
<dbReference type="AlphaFoldDB" id="A0A6F9D8N9"/>
<dbReference type="Gene3D" id="3.30.70.100">
    <property type="match status" value="1"/>
</dbReference>
<reference evidence="2" key="1">
    <citation type="submission" date="2020-04" db="EMBL/GenBank/DDBJ databases">
        <authorList>
            <person name="Neveu A P."/>
        </authorList>
    </citation>
    <scope>NUCLEOTIDE SEQUENCE</scope>
    <source>
        <tissue evidence="2">Whole embryo</tissue>
    </source>
</reference>
<dbReference type="InterPro" id="IPR036046">
    <property type="entry name" value="Acylphosphatase-like_dom_sf"/>
</dbReference>
<feature type="domain" description="BLUF" evidence="1">
    <location>
        <begin position="37"/>
        <end position="139"/>
    </location>
</feature>
<evidence type="ECO:0000259" key="1">
    <source>
        <dbReference type="PROSITE" id="PS50925"/>
    </source>
</evidence>
<sequence length="247" mass="28008">MTSIQDNEPDSTVYETRVSYFMLLEEKQRALNKKALLHRLVYISRVSANVLDKRELGTFYEELFKALQNKHQAEGVTGILLIYPGYVVHMVESSIDIIYGILKDLNEATSGGNGLLHDTKILTISHDVPTRLYQQWSYRVLNITSSREEYEGSEGVDELVVEVVTSLLKLGVYILKTPKLNVKNAMDTLHETVPELLIPQDQIGYLLKRTELDSPAEFLKTFDQPVDTVLQGELVWPIADNLAVNVK</sequence>
<dbReference type="PROSITE" id="PS50925">
    <property type="entry name" value="BLUF"/>
    <property type="match status" value="1"/>
</dbReference>
<accession>A0A6F9D8N9</accession>
<name>A0A6F9D8N9_9ASCI</name>
<dbReference type="SUPFAM" id="SSF54975">
    <property type="entry name" value="Acylphosphatase/BLUF domain-like"/>
    <property type="match status" value="1"/>
</dbReference>
<organism evidence="2">
    <name type="scientific">Phallusia mammillata</name>
    <dbReference type="NCBI Taxonomy" id="59560"/>
    <lineage>
        <taxon>Eukaryota</taxon>
        <taxon>Metazoa</taxon>
        <taxon>Chordata</taxon>
        <taxon>Tunicata</taxon>
        <taxon>Ascidiacea</taxon>
        <taxon>Phlebobranchia</taxon>
        <taxon>Ascidiidae</taxon>
        <taxon>Phallusia</taxon>
    </lineage>
</organism>
<dbReference type="GO" id="GO:0071949">
    <property type="term" value="F:FAD binding"/>
    <property type="evidence" value="ECO:0007669"/>
    <property type="project" value="InterPro"/>
</dbReference>
<evidence type="ECO:0000313" key="2">
    <source>
        <dbReference type="EMBL" id="CAB3227183.1"/>
    </source>
</evidence>
<gene>
    <name evidence="2" type="primary">C7orf62</name>
</gene>
<protein>
    <submittedName>
        <fullName evidence="2">Uncharacterized protein C7orf62-like</fullName>
    </submittedName>
</protein>
<dbReference type="PANTHER" id="PTHR34035">
    <property type="entry name" value="TESTIS-EXPRESSED PROTEIN 47"/>
    <property type="match status" value="1"/>
</dbReference>
<dbReference type="InterPro" id="IPR007024">
    <property type="entry name" value="BLUF_domain"/>
</dbReference>
<proteinExistence type="evidence at transcript level"/>
<dbReference type="PANTHER" id="PTHR34035:SF1">
    <property type="entry name" value="TESTIS-EXPRESSED PROTEIN 47"/>
    <property type="match status" value="1"/>
</dbReference>
<dbReference type="EMBL" id="LR783508">
    <property type="protein sequence ID" value="CAB3227183.1"/>
    <property type="molecule type" value="mRNA"/>
</dbReference>
<dbReference type="GO" id="GO:0009882">
    <property type="term" value="F:blue light photoreceptor activity"/>
    <property type="evidence" value="ECO:0007669"/>
    <property type="project" value="InterPro"/>
</dbReference>
<dbReference type="Pfam" id="PF24787">
    <property type="entry name" value="TEX47"/>
    <property type="match status" value="1"/>
</dbReference>
<dbReference type="InterPro" id="IPR055308">
    <property type="entry name" value="TEX47-like"/>
</dbReference>